<dbReference type="PROSITE" id="PS50234">
    <property type="entry name" value="VWFA"/>
    <property type="match status" value="1"/>
</dbReference>
<dbReference type="PANTHER" id="PTHR24020:SF87">
    <property type="entry name" value="COLLAGEN ALPHA-1(VI) CHAIN-LIKE"/>
    <property type="match status" value="1"/>
</dbReference>
<accession>A0A8J1YCM1</accession>
<gene>
    <name evidence="1" type="ORF">OFUS_LOCUS13415</name>
</gene>
<evidence type="ECO:0000313" key="2">
    <source>
        <dbReference type="Proteomes" id="UP000749559"/>
    </source>
</evidence>
<dbReference type="InterPro" id="IPR002035">
    <property type="entry name" value="VWF_A"/>
</dbReference>
<proteinExistence type="predicted"/>
<dbReference type="Proteomes" id="UP000749559">
    <property type="component" value="Unassembled WGS sequence"/>
</dbReference>
<keyword evidence="2" id="KW-1185">Reference proteome</keyword>
<dbReference type="Pfam" id="PF00092">
    <property type="entry name" value="VWA"/>
    <property type="match status" value="1"/>
</dbReference>
<dbReference type="OrthoDB" id="6022609at2759"/>
<reference evidence="1" key="1">
    <citation type="submission" date="2022-03" db="EMBL/GenBank/DDBJ databases">
        <authorList>
            <person name="Martin C."/>
        </authorList>
    </citation>
    <scope>NUCLEOTIDE SEQUENCE</scope>
</reference>
<name>A0A8J1YCM1_OWEFU</name>
<dbReference type="AlphaFoldDB" id="A0A8J1YCM1"/>
<sequence length="312" mass="35080">MLKLIALGCLLAFGLVVYGQKIVLECGVDIVVILDISCRITPPNKDILREFMVNFANSLDIGPSDEKVQMGLITFDRFVYDEFFLNTYNSSSEIVNHIERMDIHPFNDKRSRCGGSRTDLALVSAKTLHLTVAKGLRIRDWDWDFGIIFHQMQKIVLIITAGPTFPPSKVKNTIRYSKELKHDIGPKIFVVSLSDVFTERHSWSMVEYSAIASQPSQEFVINIDGFHNLLVSLEEIVGDFCDPPFTPSTDSPAPDPCEKFASFKKSCSIPMSACHPSNRRCCGCPFMFIDPTSKSVKTPFELAYKEGKCLCE</sequence>
<dbReference type="EMBL" id="CAIIXF020000006">
    <property type="protein sequence ID" value="CAH1787775.1"/>
    <property type="molecule type" value="Genomic_DNA"/>
</dbReference>
<comment type="caution">
    <text evidence="1">The sequence shown here is derived from an EMBL/GenBank/DDBJ whole genome shotgun (WGS) entry which is preliminary data.</text>
</comment>
<dbReference type="Gene3D" id="3.40.50.410">
    <property type="entry name" value="von Willebrand factor, type A domain"/>
    <property type="match status" value="1"/>
</dbReference>
<dbReference type="InterPro" id="IPR036465">
    <property type="entry name" value="vWFA_dom_sf"/>
</dbReference>
<protein>
    <submittedName>
        <fullName evidence="1">Uncharacterized protein</fullName>
    </submittedName>
</protein>
<evidence type="ECO:0000313" key="1">
    <source>
        <dbReference type="EMBL" id="CAH1787775.1"/>
    </source>
</evidence>
<dbReference type="InterPro" id="IPR050525">
    <property type="entry name" value="ECM_Assembly_Org"/>
</dbReference>
<dbReference type="SMART" id="SM00327">
    <property type="entry name" value="VWA"/>
    <property type="match status" value="1"/>
</dbReference>
<dbReference type="CDD" id="cd01450">
    <property type="entry name" value="vWFA_subfamily_ECM"/>
    <property type="match status" value="1"/>
</dbReference>
<feature type="non-terminal residue" evidence="1">
    <location>
        <position position="312"/>
    </location>
</feature>
<dbReference type="PANTHER" id="PTHR24020">
    <property type="entry name" value="COLLAGEN ALPHA"/>
    <property type="match status" value="1"/>
</dbReference>
<organism evidence="1 2">
    <name type="scientific">Owenia fusiformis</name>
    <name type="common">Polychaete worm</name>
    <dbReference type="NCBI Taxonomy" id="6347"/>
    <lineage>
        <taxon>Eukaryota</taxon>
        <taxon>Metazoa</taxon>
        <taxon>Spiralia</taxon>
        <taxon>Lophotrochozoa</taxon>
        <taxon>Annelida</taxon>
        <taxon>Polychaeta</taxon>
        <taxon>Sedentaria</taxon>
        <taxon>Canalipalpata</taxon>
        <taxon>Sabellida</taxon>
        <taxon>Oweniida</taxon>
        <taxon>Oweniidae</taxon>
        <taxon>Owenia</taxon>
    </lineage>
</organism>
<dbReference type="SUPFAM" id="SSF53300">
    <property type="entry name" value="vWA-like"/>
    <property type="match status" value="1"/>
</dbReference>